<proteinExistence type="predicted"/>
<dbReference type="RefSeq" id="XP_053024656.1">
    <property type="nucleotide sequence ID" value="XM_053160709.1"/>
</dbReference>
<evidence type="ECO:0000313" key="1">
    <source>
        <dbReference type="EMBL" id="WAQ89101.1"/>
    </source>
</evidence>
<keyword evidence="2" id="KW-1185">Reference proteome</keyword>
<reference evidence="1" key="1">
    <citation type="submission" date="2022-10" db="EMBL/GenBank/DDBJ databases">
        <title>Puccinia triticina Genome sequencing and assembly.</title>
        <authorList>
            <person name="Li C."/>
        </authorList>
    </citation>
    <scope>NUCLEOTIDE SEQUENCE</scope>
    <source>
        <strain evidence="1">Pt15</strain>
    </source>
</reference>
<evidence type="ECO:0000313" key="2">
    <source>
        <dbReference type="Proteomes" id="UP001164743"/>
    </source>
</evidence>
<protein>
    <submittedName>
        <fullName evidence="1">Uncharacterized protein</fullName>
    </submittedName>
</protein>
<sequence>MPKFGIPGYALNGIGKAAGHAQAAAIGEMFGGVLAFLRALHDAGESEFASRVRLIGLD</sequence>
<gene>
    <name evidence="1" type="ORF">PtA15_10A525</name>
</gene>
<dbReference type="Proteomes" id="UP001164743">
    <property type="component" value="Chromosome 10A"/>
</dbReference>
<name>A0ABY7CV39_9BASI</name>
<organism evidence="1 2">
    <name type="scientific">Puccinia triticina</name>
    <dbReference type="NCBI Taxonomy" id="208348"/>
    <lineage>
        <taxon>Eukaryota</taxon>
        <taxon>Fungi</taxon>
        <taxon>Dikarya</taxon>
        <taxon>Basidiomycota</taxon>
        <taxon>Pucciniomycotina</taxon>
        <taxon>Pucciniomycetes</taxon>
        <taxon>Pucciniales</taxon>
        <taxon>Pucciniaceae</taxon>
        <taxon>Puccinia</taxon>
    </lineage>
</organism>
<dbReference type="GeneID" id="77801604"/>
<dbReference type="EMBL" id="CP110430">
    <property type="protein sequence ID" value="WAQ89101.1"/>
    <property type="molecule type" value="Genomic_DNA"/>
</dbReference>
<accession>A0ABY7CV39</accession>